<reference evidence="5 6" key="1">
    <citation type="submission" date="2020-05" db="EMBL/GenBank/DDBJ databases">
        <title>Identification and distribution of gene clusters putatively required for synthesis of sphingolipid metabolism inhibitors in phylogenetically diverse species of the filamentous fungus Fusarium.</title>
        <authorList>
            <person name="Kim H.-S."/>
            <person name="Busman M."/>
            <person name="Brown D.W."/>
            <person name="Divon H."/>
            <person name="Uhlig S."/>
            <person name="Proctor R.H."/>
        </authorList>
    </citation>
    <scope>NUCLEOTIDE SEQUENCE [LARGE SCALE GENOMIC DNA]</scope>
    <source>
        <strain evidence="5 6">NRRL 20693</strain>
    </source>
</reference>
<evidence type="ECO:0000256" key="2">
    <source>
        <dbReference type="SAM" id="Phobius"/>
    </source>
</evidence>
<feature type="chain" id="PRO_5034354388" evidence="3">
    <location>
        <begin position="21"/>
        <end position="556"/>
    </location>
</feature>
<comment type="caution">
    <text evidence="5">The sequence shown here is derived from an EMBL/GenBank/DDBJ whole genome shotgun (WGS) entry which is preliminary data.</text>
</comment>
<dbReference type="Proteomes" id="UP000567885">
    <property type="component" value="Unassembled WGS sequence"/>
</dbReference>
<sequence>MMASFIISVLLLIVVQLTNSQPTINYPINSQLPPVARVNEPFSYIFSRYTFQSDLNISYSLGNAPKWLSIDSEDRRLYGTPNAAIVRNGDVIGQTVEVIARDNSGSTLLSCTLVVSSNKSPSVKIPLIDQIQEFGDYSPPSSLISYASTEFSFTFNPDTFERQPNVINYYATSGDGSPLPAWMIFDAGSMTFSGETPPFESLIQHPQKFDFKLVASDIIGFSAVSIAFSITVGRHKLSADNPNITMNTTRGKKLVYRGLADSIKLDGKPIDIENIDLSTKDMPDWLSLDEKTWNISGTPEKGDHSTNFTIILHDSYQDSLSIYATVNVSTALYRSTFDDLEIEAGKDVNIDLRSYFWEPDDIDLRVAINPDRKWLKLDGFNITGKAPKSASGDLQIFVTASSKTSDDTETEVLDVSVIPFDSTYSTTIQSKTLSVSTGTHTSAAPSETSSNPKVQLADSDGGLKTGTLLLAILLPLLVVVFLSMLLICCLVRRHRNKQTYLSSKFRNKISGPVLDSLRVNGGSSTMQGAEKVANIGTTGQQYHQPGGTLPRSERIE</sequence>
<dbReference type="SMART" id="SM00736">
    <property type="entry name" value="CADG"/>
    <property type="match status" value="2"/>
</dbReference>
<feature type="region of interest" description="Disordered" evidence="1">
    <location>
        <begin position="534"/>
        <end position="556"/>
    </location>
</feature>
<evidence type="ECO:0000313" key="6">
    <source>
        <dbReference type="Proteomes" id="UP000567885"/>
    </source>
</evidence>
<feature type="compositionally biased region" description="Polar residues" evidence="1">
    <location>
        <begin position="435"/>
        <end position="453"/>
    </location>
</feature>
<proteinExistence type="predicted"/>
<keyword evidence="2" id="KW-0812">Transmembrane</keyword>
<feature type="region of interest" description="Disordered" evidence="1">
    <location>
        <begin position="435"/>
        <end position="455"/>
    </location>
</feature>
<dbReference type="GO" id="GO:0016020">
    <property type="term" value="C:membrane"/>
    <property type="evidence" value="ECO:0007669"/>
    <property type="project" value="InterPro"/>
</dbReference>
<evidence type="ECO:0000256" key="1">
    <source>
        <dbReference type="SAM" id="MobiDB-lite"/>
    </source>
</evidence>
<feature type="domain" description="Dystroglycan-type cadherin-like" evidence="4">
    <location>
        <begin position="142"/>
        <end position="239"/>
    </location>
</feature>
<organism evidence="5 6">
    <name type="scientific">Fusarium heterosporum</name>
    <dbReference type="NCBI Taxonomy" id="42747"/>
    <lineage>
        <taxon>Eukaryota</taxon>
        <taxon>Fungi</taxon>
        <taxon>Dikarya</taxon>
        <taxon>Ascomycota</taxon>
        <taxon>Pezizomycotina</taxon>
        <taxon>Sordariomycetes</taxon>
        <taxon>Hypocreomycetidae</taxon>
        <taxon>Hypocreales</taxon>
        <taxon>Nectriaceae</taxon>
        <taxon>Fusarium</taxon>
        <taxon>Fusarium heterosporum species complex</taxon>
    </lineage>
</organism>
<name>A0A8H5U380_FUSHE</name>
<dbReference type="OrthoDB" id="41532at2759"/>
<accession>A0A8H5U380</accession>
<evidence type="ECO:0000259" key="4">
    <source>
        <dbReference type="SMART" id="SM00736"/>
    </source>
</evidence>
<gene>
    <name evidence="5" type="ORF">FHETE_406</name>
</gene>
<protein>
    <submittedName>
        <fullName evidence="5">Bud10-like protein</fullName>
    </submittedName>
</protein>
<keyword evidence="2" id="KW-1133">Transmembrane helix</keyword>
<keyword evidence="3" id="KW-0732">Signal</keyword>
<keyword evidence="2" id="KW-0472">Membrane</keyword>
<dbReference type="Pfam" id="PF05345">
    <property type="entry name" value="He_PIG"/>
    <property type="match status" value="3"/>
</dbReference>
<feature type="signal peptide" evidence="3">
    <location>
        <begin position="1"/>
        <end position="20"/>
    </location>
</feature>
<dbReference type="EMBL" id="JAAGWQ010000005">
    <property type="protein sequence ID" value="KAF5680472.1"/>
    <property type="molecule type" value="Genomic_DNA"/>
</dbReference>
<keyword evidence="6" id="KW-1185">Reference proteome</keyword>
<feature type="transmembrane region" description="Helical" evidence="2">
    <location>
        <begin position="468"/>
        <end position="491"/>
    </location>
</feature>
<dbReference type="GO" id="GO:0005509">
    <property type="term" value="F:calcium ion binding"/>
    <property type="evidence" value="ECO:0007669"/>
    <property type="project" value="InterPro"/>
</dbReference>
<evidence type="ECO:0000256" key="3">
    <source>
        <dbReference type="SAM" id="SignalP"/>
    </source>
</evidence>
<dbReference type="InterPro" id="IPR013783">
    <property type="entry name" value="Ig-like_fold"/>
</dbReference>
<evidence type="ECO:0000313" key="5">
    <source>
        <dbReference type="EMBL" id="KAF5680472.1"/>
    </source>
</evidence>
<feature type="domain" description="Dystroglycan-type cadherin-like" evidence="4">
    <location>
        <begin position="23"/>
        <end position="124"/>
    </location>
</feature>
<dbReference type="SUPFAM" id="SSF49313">
    <property type="entry name" value="Cadherin-like"/>
    <property type="match status" value="3"/>
</dbReference>
<dbReference type="AlphaFoldDB" id="A0A8H5U380"/>
<dbReference type="InterPro" id="IPR015919">
    <property type="entry name" value="Cadherin-like_sf"/>
</dbReference>
<dbReference type="Gene3D" id="2.60.40.10">
    <property type="entry name" value="Immunoglobulins"/>
    <property type="match status" value="3"/>
</dbReference>
<dbReference type="InterPro" id="IPR006644">
    <property type="entry name" value="Cadg"/>
</dbReference>